<sequence length="181" mass="20444">MKKLILFLLTASLFLSVGTASAAKNTSSDLTQKQALQLALQAREHFWNTMSGHNPKAKNSTCTNKTFEYQNLQYIYMCSEFDTKAKVVHYLTPVFTKEAVTNGLKDYHFTVYKGKFAVPIGDGDNLLNWEKASSKLVSKKGSVRTYEFTVPLLDGSPAVKRKVTYVKENNKWKINQFDAVI</sequence>
<dbReference type="RefSeq" id="WP_003326023.1">
    <property type="nucleotide sequence ID" value="NC_014639.1"/>
</dbReference>
<reference evidence="2 3" key="1">
    <citation type="journal article" date="2011" name="Front. Microbiol.">
        <title>Genomic signatures of strain selection and enhancement in Bacillus atrophaeus var. globigii, a historical biowarfare simulant.</title>
        <authorList>
            <person name="Gibbons H.S."/>
            <person name="Broomall S.M."/>
            <person name="McNew L.A."/>
            <person name="Daligault H."/>
            <person name="Chapman C."/>
            <person name="Bruce D."/>
            <person name="Karavis M."/>
            <person name="Krepps M."/>
            <person name="McGregor P.A."/>
            <person name="Hong C."/>
            <person name="Park K.H."/>
            <person name="Akmal A."/>
            <person name="Feldman A."/>
            <person name="Lin J.S."/>
            <person name="Chang W.E."/>
            <person name="Higgs B.W."/>
            <person name="Demirev P."/>
            <person name="Lindquist J."/>
            <person name="Liem A."/>
            <person name="Fochler E."/>
            <person name="Read T.D."/>
            <person name="Tapia R."/>
            <person name="Johnson S."/>
            <person name="Bishop-Lilly K.A."/>
            <person name="Detter C."/>
            <person name="Han C."/>
            <person name="Sozhamannan S."/>
            <person name="Rosenzweig C.N."/>
            <person name="Skowronski E.W."/>
        </authorList>
    </citation>
    <scope>NUCLEOTIDE SEQUENCE [LARGE SCALE GENOMIC DNA]</scope>
    <source>
        <strain evidence="2 3">1942</strain>
    </source>
</reference>
<keyword evidence="3" id="KW-1185">Reference proteome</keyword>
<dbReference type="Pfam" id="PF16800">
    <property type="entry name" value="Endopep_inhib"/>
    <property type="match status" value="1"/>
</dbReference>
<evidence type="ECO:0000256" key="1">
    <source>
        <dbReference type="SAM" id="SignalP"/>
    </source>
</evidence>
<dbReference type="EMBL" id="CP002207">
    <property type="protein sequence ID" value="ADP32398.1"/>
    <property type="molecule type" value="Genomic_DNA"/>
</dbReference>
<evidence type="ECO:0000313" key="2">
    <source>
        <dbReference type="EMBL" id="ADP32398.1"/>
    </source>
</evidence>
<organism evidence="2 3">
    <name type="scientific">Bacillus atrophaeus (strain 1942)</name>
    <dbReference type="NCBI Taxonomy" id="720555"/>
    <lineage>
        <taxon>Bacteria</taxon>
        <taxon>Bacillati</taxon>
        <taxon>Bacillota</taxon>
        <taxon>Bacilli</taxon>
        <taxon>Bacillales</taxon>
        <taxon>Bacillaceae</taxon>
        <taxon>Bacillus</taxon>
    </lineage>
</organism>
<keyword evidence="1" id="KW-0732">Signal</keyword>
<dbReference type="InterPro" id="IPR031841">
    <property type="entry name" value="Endopep_inhib"/>
</dbReference>
<accession>A0ABM5LWU9</accession>
<proteinExistence type="predicted"/>
<dbReference type="Gene3D" id="3.10.450.420">
    <property type="match status" value="1"/>
</dbReference>
<dbReference type="Proteomes" id="UP000006867">
    <property type="component" value="Chromosome"/>
</dbReference>
<feature type="signal peptide" evidence="1">
    <location>
        <begin position="1"/>
        <end position="22"/>
    </location>
</feature>
<dbReference type="InterPro" id="IPR053749">
    <property type="entry name" value="TA_system-associated_sf"/>
</dbReference>
<evidence type="ECO:0000313" key="3">
    <source>
        <dbReference type="Proteomes" id="UP000006867"/>
    </source>
</evidence>
<gene>
    <name evidence="2" type="ordered locus">BATR1942_07240</name>
</gene>
<name>A0ABM5LWU9_BACA1</name>
<protein>
    <submittedName>
        <fullName evidence="2">Inhibitor of cell-separation enzymes</fullName>
    </submittedName>
</protein>
<feature type="chain" id="PRO_5045745977" evidence="1">
    <location>
        <begin position="23"/>
        <end position="181"/>
    </location>
</feature>